<reference evidence="8" key="1">
    <citation type="journal article" date="2014" name="Int. J. Syst. Evol. Microbiol.">
        <title>Complete genome sequence of Corynebacterium casei LMG S-19264T (=DSM 44701T), isolated from a smear-ripened cheese.</title>
        <authorList>
            <consortium name="US DOE Joint Genome Institute (JGI-PGF)"/>
            <person name="Walter F."/>
            <person name="Albersmeier A."/>
            <person name="Kalinowski J."/>
            <person name="Ruckert C."/>
        </authorList>
    </citation>
    <scope>NUCLEOTIDE SEQUENCE</scope>
    <source>
        <strain evidence="8">KCTC 32422</strain>
    </source>
</reference>
<dbReference type="AlphaFoldDB" id="A0A918VIJ4"/>
<dbReference type="Proteomes" id="UP000634139">
    <property type="component" value="Unassembled WGS sequence"/>
</dbReference>
<gene>
    <name evidence="8" type="ORF">GCM10011617_19700</name>
</gene>
<keyword evidence="4 5" id="KW-0413">Isomerase</keyword>
<dbReference type="EMBL" id="BMZD01000004">
    <property type="protein sequence ID" value="GGZ99329.1"/>
    <property type="molecule type" value="Genomic_DNA"/>
</dbReference>
<evidence type="ECO:0000313" key="8">
    <source>
        <dbReference type="EMBL" id="GGZ99329.1"/>
    </source>
</evidence>
<evidence type="ECO:0000256" key="1">
    <source>
        <dbReference type="ARBA" id="ARBA00000971"/>
    </source>
</evidence>
<organism evidence="8 9">
    <name type="scientific">Novosphingobium arvoryzae</name>
    <dbReference type="NCBI Taxonomy" id="1256514"/>
    <lineage>
        <taxon>Bacteria</taxon>
        <taxon>Pseudomonadati</taxon>
        <taxon>Pseudomonadota</taxon>
        <taxon>Alphaproteobacteria</taxon>
        <taxon>Sphingomonadales</taxon>
        <taxon>Sphingomonadaceae</taxon>
        <taxon>Novosphingobium</taxon>
    </lineage>
</organism>
<comment type="caution">
    <text evidence="8">The sequence shown here is derived from an EMBL/GenBank/DDBJ whole genome shotgun (WGS) entry which is preliminary data.</text>
</comment>
<dbReference type="PROSITE" id="PS50059">
    <property type="entry name" value="FKBP_PPIASE"/>
    <property type="match status" value="1"/>
</dbReference>
<sequence>MKAAPTASPLAIALPLKLIIPPRQRLCDTAAAEGLRYKVLRPGKGGMPAASDRVQVHYIGYLAKDGEVFDQGRDVTFAVTRVIPGFADGLKLMTPGSIYRLCIPHTLGYGEEGSGPIPPSADLVFQVELVAINPQK</sequence>
<dbReference type="SUPFAM" id="SSF54534">
    <property type="entry name" value="FKBP-like"/>
    <property type="match status" value="1"/>
</dbReference>
<evidence type="ECO:0000256" key="6">
    <source>
        <dbReference type="RuleBase" id="RU003915"/>
    </source>
</evidence>
<keyword evidence="9" id="KW-1185">Reference proteome</keyword>
<dbReference type="PANTHER" id="PTHR43811:SF19">
    <property type="entry name" value="39 KDA FK506-BINDING NUCLEAR PROTEIN"/>
    <property type="match status" value="1"/>
</dbReference>
<accession>A0A918VIJ4</accession>
<comment type="catalytic activity">
    <reaction evidence="1 5 6">
        <text>[protein]-peptidylproline (omega=180) = [protein]-peptidylproline (omega=0)</text>
        <dbReference type="Rhea" id="RHEA:16237"/>
        <dbReference type="Rhea" id="RHEA-COMP:10747"/>
        <dbReference type="Rhea" id="RHEA-COMP:10748"/>
        <dbReference type="ChEBI" id="CHEBI:83833"/>
        <dbReference type="ChEBI" id="CHEBI:83834"/>
        <dbReference type="EC" id="5.2.1.8"/>
    </reaction>
</comment>
<dbReference type="EC" id="5.2.1.8" evidence="6"/>
<name>A0A918VIJ4_9SPHN</name>
<evidence type="ECO:0000256" key="2">
    <source>
        <dbReference type="ARBA" id="ARBA00006577"/>
    </source>
</evidence>
<reference evidence="8" key="2">
    <citation type="submission" date="2020-09" db="EMBL/GenBank/DDBJ databases">
        <authorList>
            <person name="Sun Q."/>
            <person name="Kim S."/>
        </authorList>
    </citation>
    <scope>NUCLEOTIDE SEQUENCE</scope>
    <source>
        <strain evidence="8">KCTC 32422</strain>
    </source>
</reference>
<proteinExistence type="inferred from homology"/>
<dbReference type="Gene3D" id="3.10.50.40">
    <property type="match status" value="1"/>
</dbReference>
<evidence type="ECO:0000259" key="7">
    <source>
        <dbReference type="PROSITE" id="PS50059"/>
    </source>
</evidence>
<keyword evidence="3 5" id="KW-0697">Rotamase</keyword>
<dbReference type="InterPro" id="IPR001179">
    <property type="entry name" value="PPIase_FKBP_dom"/>
</dbReference>
<dbReference type="PANTHER" id="PTHR43811">
    <property type="entry name" value="FKBP-TYPE PEPTIDYL-PROLYL CIS-TRANS ISOMERASE FKPA"/>
    <property type="match status" value="1"/>
</dbReference>
<protein>
    <recommendedName>
        <fullName evidence="6">Peptidyl-prolyl cis-trans isomerase</fullName>
        <ecNumber evidence="6">5.2.1.8</ecNumber>
    </recommendedName>
</protein>
<evidence type="ECO:0000256" key="3">
    <source>
        <dbReference type="ARBA" id="ARBA00023110"/>
    </source>
</evidence>
<dbReference type="Pfam" id="PF00254">
    <property type="entry name" value="FKBP_C"/>
    <property type="match status" value="1"/>
</dbReference>
<evidence type="ECO:0000256" key="4">
    <source>
        <dbReference type="ARBA" id="ARBA00023235"/>
    </source>
</evidence>
<evidence type="ECO:0000313" key="9">
    <source>
        <dbReference type="Proteomes" id="UP000634139"/>
    </source>
</evidence>
<dbReference type="InterPro" id="IPR046357">
    <property type="entry name" value="PPIase_dom_sf"/>
</dbReference>
<feature type="domain" description="PPIase FKBP-type" evidence="7">
    <location>
        <begin position="51"/>
        <end position="133"/>
    </location>
</feature>
<evidence type="ECO:0000256" key="5">
    <source>
        <dbReference type="PROSITE-ProRule" id="PRU00277"/>
    </source>
</evidence>
<comment type="similarity">
    <text evidence="2 6">Belongs to the FKBP-type PPIase family.</text>
</comment>
<dbReference type="GO" id="GO:0003755">
    <property type="term" value="F:peptidyl-prolyl cis-trans isomerase activity"/>
    <property type="evidence" value="ECO:0007669"/>
    <property type="project" value="UniProtKB-UniRule"/>
</dbReference>